<dbReference type="SUPFAM" id="SSF51206">
    <property type="entry name" value="cAMP-binding domain-like"/>
    <property type="match status" value="1"/>
</dbReference>
<accession>A0A1L3LKQ6</accession>
<keyword evidence="7" id="KW-1185">Reference proteome</keyword>
<keyword evidence="1" id="KW-0805">Transcription regulation</keyword>
<dbReference type="EMBL" id="CP013107">
    <property type="protein sequence ID" value="APG90645.1"/>
    <property type="molecule type" value="Genomic_DNA"/>
</dbReference>
<dbReference type="AlphaFoldDB" id="A0A1L3LKQ6"/>
<evidence type="ECO:0000313" key="7">
    <source>
        <dbReference type="Proteomes" id="UP000182306"/>
    </source>
</evidence>
<dbReference type="FunFam" id="1.10.10.10:FF:000028">
    <property type="entry name" value="Fumarate/nitrate reduction transcriptional regulator Fnr"/>
    <property type="match status" value="1"/>
</dbReference>
<dbReference type="Pfam" id="PF00027">
    <property type="entry name" value="cNMP_binding"/>
    <property type="match status" value="1"/>
</dbReference>
<dbReference type="PANTHER" id="PTHR24567:SF75">
    <property type="entry name" value="FUMARATE AND NITRATE REDUCTION REGULATORY PROTEIN"/>
    <property type="match status" value="1"/>
</dbReference>
<dbReference type="STRING" id="194963.SAMCFNEI73_Ch1335"/>
<dbReference type="KEGG" id="same:SAMCFNEI73_Ch1335"/>
<evidence type="ECO:0000256" key="5">
    <source>
        <dbReference type="SAM" id="MobiDB-lite"/>
    </source>
</evidence>
<feature type="region of interest" description="Disordered" evidence="5">
    <location>
        <begin position="1"/>
        <end position="20"/>
    </location>
</feature>
<dbReference type="Pfam" id="PF13545">
    <property type="entry name" value="HTH_Crp_2"/>
    <property type="match status" value="1"/>
</dbReference>
<dbReference type="InterPro" id="IPR018335">
    <property type="entry name" value="Tscrpt_reg_HTH_Crp-type_CS"/>
</dbReference>
<reference evidence="6 7" key="1">
    <citation type="submission" date="2015-10" db="EMBL/GenBank/DDBJ databases">
        <title>Genomic differences between typical nodule nitrogen-fixing rhizobial strains and those coming from bean seeds.</title>
        <authorList>
            <person name="Peralta H."/>
            <person name="Aguilar-Vera A."/>
            <person name="Diaz R."/>
            <person name="Mora Y."/>
            <person name="Martinez-Batallar G."/>
            <person name="Salazar E."/>
            <person name="Vargas-Lagunas C."/>
            <person name="Encarnacion S."/>
            <person name="Girard L."/>
            <person name="Mora J."/>
        </authorList>
    </citation>
    <scope>NUCLEOTIDE SEQUENCE [LARGE SCALE GENOMIC DNA]</scope>
    <source>
        <strain evidence="6 7">CFNEI 73</strain>
    </source>
</reference>
<evidence type="ECO:0000256" key="3">
    <source>
        <dbReference type="ARBA" id="ARBA00023163"/>
    </source>
</evidence>
<dbReference type="InterPro" id="IPR012318">
    <property type="entry name" value="HTH_CRP"/>
</dbReference>
<dbReference type="GO" id="GO:0003677">
    <property type="term" value="F:DNA binding"/>
    <property type="evidence" value="ECO:0007669"/>
    <property type="project" value="UniProtKB-KW"/>
</dbReference>
<dbReference type="Gene3D" id="2.60.120.10">
    <property type="entry name" value="Jelly Rolls"/>
    <property type="match status" value="1"/>
</dbReference>
<dbReference type="InterPro" id="IPR000595">
    <property type="entry name" value="cNMP-bd_dom"/>
</dbReference>
<dbReference type="SMART" id="SM00100">
    <property type="entry name" value="cNMP"/>
    <property type="match status" value="1"/>
</dbReference>
<name>A0A1L3LKQ6_9HYPH</name>
<dbReference type="GO" id="GO:0003700">
    <property type="term" value="F:DNA-binding transcription factor activity"/>
    <property type="evidence" value="ECO:0007669"/>
    <property type="project" value="InterPro"/>
</dbReference>
<gene>
    <name evidence="6" type="primary">fixK</name>
    <name evidence="6" type="ORF">SAMCFNEI73_Ch1335</name>
</gene>
<keyword evidence="3" id="KW-0804">Transcription</keyword>
<dbReference type="PROSITE" id="PS50042">
    <property type="entry name" value="CNMP_BINDING_3"/>
    <property type="match status" value="1"/>
</dbReference>
<dbReference type="InterPro" id="IPR050397">
    <property type="entry name" value="Env_Response_Regulators"/>
</dbReference>
<dbReference type="Gene3D" id="1.10.10.10">
    <property type="entry name" value="Winged helix-like DNA-binding domain superfamily/Winged helix DNA-binding domain"/>
    <property type="match status" value="1"/>
</dbReference>
<dbReference type="SUPFAM" id="SSF46785">
    <property type="entry name" value="Winged helix' DNA-binding domain"/>
    <property type="match status" value="1"/>
</dbReference>
<keyword evidence="2" id="KW-0238">DNA-binding</keyword>
<keyword evidence="4" id="KW-0535">Nitrogen fixation</keyword>
<dbReference type="RefSeq" id="WP_064252141.1">
    <property type="nucleotide sequence ID" value="NZ_CP013107.1"/>
</dbReference>
<feature type="compositionally biased region" description="Polar residues" evidence="5">
    <location>
        <begin position="7"/>
        <end position="20"/>
    </location>
</feature>
<evidence type="ECO:0000256" key="1">
    <source>
        <dbReference type="ARBA" id="ARBA00023015"/>
    </source>
</evidence>
<dbReference type="InterPro" id="IPR018490">
    <property type="entry name" value="cNMP-bd_dom_sf"/>
</dbReference>
<sequence>MYAASQPAVQSFQPSDSATGASIPGPHLVAAYKPGREIYAEGDAVERCYQVATGAVRIYRLLSDGRRQVVSFHLAGEMFGFEAGARHRFFAEAITETRLAVFGRRPMQEYSRELLALALAGLARAQEHLLVIGRQCAVERIAAFLLDISYRQGDVRQLKLPMSRQDIADYLGLTIETVSRVMTRLKERGLIGLRDARTVDITKPDALRSLCS</sequence>
<evidence type="ECO:0000313" key="6">
    <source>
        <dbReference type="EMBL" id="APG90645.1"/>
    </source>
</evidence>
<dbReference type="PRINTS" id="PR00034">
    <property type="entry name" value="HTHCRP"/>
</dbReference>
<protein>
    <submittedName>
        <fullName evidence="6">Nitrogen fixation regulation protein FixK</fullName>
    </submittedName>
</protein>
<proteinExistence type="predicted"/>
<evidence type="ECO:0000256" key="2">
    <source>
        <dbReference type="ARBA" id="ARBA00023125"/>
    </source>
</evidence>
<dbReference type="InterPro" id="IPR014710">
    <property type="entry name" value="RmlC-like_jellyroll"/>
</dbReference>
<dbReference type="Proteomes" id="UP000182306">
    <property type="component" value="Chromosome"/>
</dbReference>
<dbReference type="PANTHER" id="PTHR24567">
    <property type="entry name" value="CRP FAMILY TRANSCRIPTIONAL REGULATORY PROTEIN"/>
    <property type="match status" value="1"/>
</dbReference>
<dbReference type="InterPro" id="IPR036390">
    <property type="entry name" value="WH_DNA-bd_sf"/>
</dbReference>
<dbReference type="OrthoDB" id="667966at2"/>
<dbReference type="SMART" id="SM00419">
    <property type="entry name" value="HTH_CRP"/>
    <property type="match status" value="1"/>
</dbReference>
<dbReference type="PROSITE" id="PS51063">
    <property type="entry name" value="HTH_CRP_2"/>
    <property type="match status" value="1"/>
</dbReference>
<evidence type="ECO:0000256" key="4">
    <source>
        <dbReference type="ARBA" id="ARBA00023231"/>
    </source>
</evidence>
<dbReference type="PROSITE" id="PS00042">
    <property type="entry name" value="HTH_CRP_1"/>
    <property type="match status" value="1"/>
</dbReference>
<dbReference type="InterPro" id="IPR036388">
    <property type="entry name" value="WH-like_DNA-bd_sf"/>
</dbReference>
<dbReference type="CDD" id="cd00038">
    <property type="entry name" value="CAP_ED"/>
    <property type="match status" value="1"/>
</dbReference>
<dbReference type="CDD" id="cd00092">
    <property type="entry name" value="HTH_CRP"/>
    <property type="match status" value="1"/>
</dbReference>
<organism evidence="6 7">
    <name type="scientific">Sinorhizobium americanum</name>
    <dbReference type="NCBI Taxonomy" id="194963"/>
    <lineage>
        <taxon>Bacteria</taxon>
        <taxon>Pseudomonadati</taxon>
        <taxon>Pseudomonadota</taxon>
        <taxon>Alphaproteobacteria</taxon>
        <taxon>Hyphomicrobiales</taxon>
        <taxon>Rhizobiaceae</taxon>
        <taxon>Sinorhizobium/Ensifer group</taxon>
        <taxon>Sinorhizobium</taxon>
    </lineage>
</organism>
<dbReference type="GO" id="GO:0005829">
    <property type="term" value="C:cytosol"/>
    <property type="evidence" value="ECO:0007669"/>
    <property type="project" value="TreeGrafter"/>
</dbReference>